<feature type="domain" description="Receptor ligand binding region" evidence="5">
    <location>
        <begin position="58"/>
        <end position="388"/>
    </location>
</feature>
<accession>A0A381S729</accession>
<keyword evidence="3" id="KW-1133">Transmembrane helix</keyword>
<gene>
    <name evidence="6" type="ORF">METZ01_LOCUS52720</name>
</gene>
<name>A0A381S729_9ZZZZ</name>
<dbReference type="InterPro" id="IPR051010">
    <property type="entry name" value="BCAA_transport"/>
</dbReference>
<organism evidence="6">
    <name type="scientific">marine metagenome</name>
    <dbReference type="NCBI Taxonomy" id="408172"/>
    <lineage>
        <taxon>unclassified sequences</taxon>
        <taxon>metagenomes</taxon>
        <taxon>ecological metagenomes</taxon>
    </lineage>
</organism>
<dbReference type="InterPro" id="IPR001828">
    <property type="entry name" value="ANF_lig-bd_rcpt"/>
</dbReference>
<keyword evidence="2" id="KW-0812">Transmembrane</keyword>
<dbReference type="AlphaFoldDB" id="A0A381S729"/>
<evidence type="ECO:0000256" key="3">
    <source>
        <dbReference type="ARBA" id="ARBA00022989"/>
    </source>
</evidence>
<evidence type="ECO:0000259" key="5">
    <source>
        <dbReference type="Pfam" id="PF01094"/>
    </source>
</evidence>
<reference evidence="6" key="1">
    <citation type="submission" date="2018-05" db="EMBL/GenBank/DDBJ databases">
        <authorList>
            <person name="Lanie J.A."/>
            <person name="Ng W.-L."/>
            <person name="Kazmierczak K.M."/>
            <person name="Andrzejewski T.M."/>
            <person name="Davidsen T.M."/>
            <person name="Wayne K.J."/>
            <person name="Tettelin H."/>
            <person name="Glass J.I."/>
            <person name="Rusch D."/>
            <person name="Podicherti R."/>
            <person name="Tsui H.-C.T."/>
            <person name="Winkler M.E."/>
        </authorList>
    </citation>
    <scope>NUCLEOTIDE SEQUENCE</scope>
</reference>
<evidence type="ECO:0000256" key="2">
    <source>
        <dbReference type="ARBA" id="ARBA00022692"/>
    </source>
</evidence>
<dbReference type="PANTHER" id="PTHR30483:SF6">
    <property type="entry name" value="PERIPLASMIC BINDING PROTEIN OF ABC TRANSPORTER FOR NATURAL AMINO ACIDS"/>
    <property type="match status" value="1"/>
</dbReference>
<sequence length="408" mass="41920">MKMIKSAAWGRLRRTLAVAALTSVVAAPVFAGDIKMGALNALTGPIPDLAKVILESEQAAVAFINANGGMGGGDTLVLASGDSGCDAKAAVDAATKIVNVEQVSIIIGPLCSGATIGAVQAVTIPAGVVNISPSATSPAITDLDDNDLVFRACPSDAYQGVTLAKLARSMGYSKLATTYANDDYNAGLHDVFVQAFTEAGGTITADQMHEANKASYRSELATLASSGDPEALALFAYYSGSGITIMRQSIENGFFGKFIGADGMLAQETIDQVGATNLGDTVLTTGTADPSSSHFQTYSGLFDKPSDPYAAQAWDAVMIGALAIERAGRKGQGNTRDLSAHVRAVTNAPGEEVGPGDWAKAKKLIAAGKDINYQGAAGDHEFDANGDVGGIYGANVVENGKWSQTLID</sequence>
<evidence type="ECO:0000256" key="4">
    <source>
        <dbReference type="ARBA" id="ARBA00023136"/>
    </source>
</evidence>
<keyword evidence="4" id="KW-0472">Membrane</keyword>
<dbReference type="Pfam" id="PF01094">
    <property type="entry name" value="ANF_receptor"/>
    <property type="match status" value="1"/>
</dbReference>
<comment type="subcellular location">
    <subcellularLocation>
        <location evidence="1">Membrane</location>
    </subcellularLocation>
</comment>
<dbReference type="SUPFAM" id="SSF53822">
    <property type="entry name" value="Periplasmic binding protein-like I"/>
    <property type="match status" value="1"/>
</dbReference>
<dbReference type="PANTHER" id="PTHR30483">
    <property type="entry name" value="LEUCINE-SPECIFIC-BINDING PROTEIN"/>
    <property type="match status" value="1"/>
</dbReference>
<proteinExistence type="predicted"/>
<dbReference type="GO" id="GO:0016020">
    <property type="term" value="C:membrane"/>
    <property type="evidence" value="ECO:0007669"/>
    <property type="project" value="UniProtKB-SubCell"/>
</dbReference>
<dbReference type="CDD" id="cd06346">
    <property type="entry name" value="PBP1_ABC_ligand_binding-like"/>
    <property type="match status" value="1"/>
</dbReference>
<dbReference type="Gene3D" id="3.40.50.2300">
    <property type="match status" value="2"/>
</dbReference>
<dbReference type="InterPro" id="IPR028082">
    <property type="entry name" value="Peripla_BP_I"/>
</dbReference>
<protein>
    <recommendedName>
        <fullName evidence="5">Receptor ligand binding region domain-containing protein</fullName>
    </recommendedName>
</protein>
<evidence type="ECO:0000256" key="1">
    <source>
        <dbReference type="ARBA" id="ARBA00004370"/>
    </source>
</evidence>
<evidence type="ECO:0000313" key="6">
    <source>
        <dbReference type="EMBL" id="SUZ99866.1"/>
    </source>
</evidence>
<dbReference type="EMBL" id="UINC01002745">
    <property type="protein sequence ID" value="SUZ99866.1"/>
    <property type="molecule type" value="Genomic_DNA"/>
</dbReference>